<keyword evidence="3" id="KW-1185">Reference proteome</keyword>
<dbReference type="SUPFAM" id="SSF47576">
    <property type="entry name" value="Calponin-homology domain, CH-domain"/>
    <property type="match status" value="1"/>
</dbReference>
<dbReference type="Gene3D" id="1.10.418.10">
    <property type="entry name" value="Calponin-like domain"/>
    <property type="match status" value="1"/>
</dbReference>
<dbReference type="CDD" id="cd00014">
    <property type="entry name" value="CH_SF"/>
    <property type="match status" value="1"/>
</dbReference>
<comment type="caution">
    <text evidence="2">The sequence shown here is derived from an EMBL/GenBank/DDBJ whole genome shotgun (WGS) entry which is preliminary data.</text>
</comment>
<sequence>MPASQMELETYRVFSAEQDFKYASETFLQVQARRWLARTLQQPLPDFPLALLLENGFILAQIAEIVLGQMRGEILAPERLTVEMLSERKHSAILNDLDRFHEACKALGFRQDDLLATSDVIAGKDIAATCSALWSMASACVARSYQGVPEFVTRTEKMHLRMNAMSRSRSAEKAQKLGNTVVNKQESAAGASRFSTPIISTDCLPITKPRGGLLSTLGLNDADSAYELSADEGSPHSPTLSSDSAFTAVPDCDIASPELFSMATSVPLQAGGLIKPASAGNSRKACAAVTVRAPLPLVRPGSAPAGAAPRPGSGLPKDARRPGSAGPTAGSLRLKLPLPAEITHQAWAVDSCQYKGLPLRPQPVLYVKPLQTEIELVKQPKKRAQIDAALRRCMDVLPALAGAAAAVAAAIVAGRSGRSAQTEIAEVTSQETKAAALAPSREDQLWTVGRA</sequence>
<dbReference type="InterPro" id="IPR036872">
    <property type="entry name" value="CH_dom_sf"/>
</dbReference>
<accession>A0AAV1I8N4</accession>
<dbReference type="AlphaFoldDB" id="A0AAV1I8N4"/>
<proteinExistence type="predicted"/>
<evidence type="ECO:0008006" key="4">
    <source>
        <dbReference type="Google" id="ProtNLM"/>
    </source>
</evidence>
<name>A0AAV1I8N4_9CHLO</name>
<gene>
    <name evidence="2" type="ORF">CVIRNUC_006405</name>
</gene>
<dbReference type="EMBL" id="CAUYUE010000008">
    <property type="protein sequence ID" value="CAK0783206.1"/>
    <property type="molecule type" value="Genomic_DNA"/>
</dbReference>
<evidence type="ECO:0000313" key="3">
    <source>
        <dbReference type="Proteomes" id="UP001314263"/>
    </source>
</evidence>
<evidence type="ECO:0000313" key="2">
    <source>
        <dbReference type="EMBL" id="CAK0783206.1"/>
    </source>
</evidence>
<evidence type="ECO:0000256" key="1">
    <source>
        <dbReference type="SAM" id="MobiDB-lite"/>
    </source>
</evidence>
<protein>
    <recommendedName>
        <fullName evidence="4">Calponin-homology (CH) domain-containing protein</fullName>
    </recommendedName>
</protein>
<feature type="region of interest" description="Disordered" evidence="1">
    <location>
        <begin position="298"/>
        <end position="332"/>
    </location>
</feature>
<dbReference type="Proteomes" id="UP001314263">
    <property type="component" value="Unassembled WGS sequence"/>
</dbReference>
<reference evidence="2 3" key="1">
    <citation type="submission" date="2023-10" db="EMBL/GenBank/DDBJ databases">
        <authorList>
            <person name="Maclean D."/>
            <person name="Macfadyen A."/>
        </authorList>
    </citation>
    <scope>NUCLEOTIDE SEQUENCE [LARGE SCALE GENOMIC DNA]</scope>
</reference>
<feature type="compositionally biased region" description="Low complexity" evidence="1">
    <location>
        <begin position="299"/>
        <end position="314"/>
    </location>
</feature>
<organism evidence="2 3">
    <name type="scientific">Coccomyxa viridis</name>
    <dbReference type="NCBI Taxonomy" id="1274662"/>
    <lineage>
        <taxon>Eukaryota</taxon>
        <taxon>Viridiplantae</taxon>
        <taxon>Chlorophyta</taxon>
        <taxon>core chlorophytes</taxon>
        <taxon>Trebouxiophyceae</taxon>
        <taxon>Trebouxiophyceae incertae sedis</taxon>
        <taxon>Coccomyxaceae</taxon>
        <taxon>Coccomyxa</taxon>
    </lineage>
</organism>